<sequence>MRTDETQGDQRVFSISEENQRYLSATCIEKPGLYTEKDSHGSRITNETLIEDFGNEMSADETQGNKGVFSISMENQRYVSATCTGEPGLYTEKDSHDSRTTNETFIEDLGNEMRTDKTQCDQEVFSISEENQRYVSSICTGEPGLYTEKDSHGSRIPNETLIEDLGNEMRTDETQGDQEVFSISEDIQRDVSATCIGMSKLYTEKDSHGSWITNETLIDEILHSKSIGFVSTRKYCIYDEVNAFCYAKRIDYMPVYDDYEGIFRIYLLSSKKALQTIECIERRNLYAVFVNFV</sequence>
<proteinExistence type="predicted"/>
<reference evidence="1" key="1">
    <citation type="submission" date="2022-08" db="UniProtKB">
        <authorList>
            <consortium name="EnsemblMetazoa"/>
        </authorList>
    </citation>
    <scope>IDENTIFICATION</scope>
    <source>
        <strain evidence="1">05x7-T-G4-1.051#20</strain>
    </source>
</reference>
<evidence type="ECO:0000313" key="2">
    <source>
        <dbReference type="Proteomes" id="UP000005408"/>
    </source>
</evidence>
<dbReference type="AlphaFoldDB" id="A0A8W8MZ22"/>
<organism evidence="1 2">
    <name type="scientific">Magallana gigas</name>
    <name type="common">Pacific oyster</name>
    <name type="synonym">Crassostrea gigas</name>
    <dbReference type="NCBI Taxonomy" id="29159"/>
    <lineage>
        <taxon>Eukaryota</taxon>
        <taxon>Metazoa</taxon>
        <taxon>Spiralia</taxon>
        <taxon>Lophotrochozoa</taxon>
        <taxon>Mollusca</taxon>
        <taxon>Bivalvia</taxon>
        <taxon>Autobranchia</taxon>
        <taxon>Pteriomorphia</taxon>
        <taxon>Ostreida</taxon>
        <taxon>Ostreoidea</taxon>
        <taxon>Ostreidae</taxon>
        <taxon>Magallana</taxon>
    </lineage>
</organism>
<dbReference type="Proteomes" id="UP000005408">
    <property type="component" value="Unassembled WGS sequence"/>
</dbReference>
<dbReference type="EnsemblMetazoa" id="G371.2">
    <property type="protein sequence ID" value="G371.2:cds"/>
    <property type="gene ID" value="G371"/>
</dbReference>
<keyword evidence="2" id="KW-1185">Reference proteome</keyword>
<accession>A0A8W8MZ22</accession>
<evidence type="ECO:0000313" key="1">
    <source>
        <dbReference type="EnsemblMetazoa" id="G371.2:cds"/>
    </source>
</evidence>
<name>A0A8W8MZ22_MAGGI</name>
<protein>
    <submittedName>
        <fullName evidence="1">Uncharacterized protein</fullName>
    </submittedName>
</protein>